<evidence type="ECO:0000313" key="1">
    <source>
        <dbReference type="EMBL" id="GAG76077.1"/>
    </source>
</evidence>
<accession>X1B447</accession>
<name>X1B447_9ZZZZ</name>
<feature type="non-terminal residue" evidence="1">
    <location>
        <position position="1"/>
    </location>
</feature>
<dbReference type="AlphaFoldDB" id="X1B447"/>
<reference evidence="1" key="1">
    <citation type="journal article" date="2014" name="Front. Microbiol.">
        <title>High frequency of phylogenetically diverse reductive dehalogenase-homologous genes in deep subseafloor sedimentary metagenomes.</title>
        <authorList>
            <person name="Kawai M."/>
            <person name="Futagami T."/>
            <person name="Toyoda A."/>
            <person name="Takaki Y."/>
            <person name="Nishi S."/>
            <person name="Hori S."/>
            <person name="Arai W."/>
            <person name="Tsubouchi T."/>
            <person name="Morono Y."/>
            <person name="Uchiyama I."/>
            <person name="Ito T."/>
            <person name="Fujiyama A."/>
            <person name="Inagaki F."/>
            <person name="Takami H."/>
        </authorList>
    </citation>
    <scope>NUCLEOTIDE SEQUENCE</scope>
    <source>
        <strain evidence="1">Expedition CK06-06</strain>
    </source>
</reference>
<gene>
    <name evidence="1" type="ORF">S01H4_35055</name>
</gene>
<organism evidence="1">
    <name type="scientific">marine sediment metagenome</name>
    <dbReference type="NCBI Taxonomy" id="412755"/>
    <lineage>
        <taxon>unclassified sequences</taxon>
        <taxon>metagenomes</taxon>
        <taxon>ecological metagenomes</taxon>
    </lineage>
</organism>
<protein>
    <submittedName>
        <fullName evidence="1">Uncharacterized protein</fullName>
    </submittedName>
</protein>
<sequence>VQNLIGTIPAGLVFQGTWNAATNTPTLTSGSGTTGHFYIVSTSGSTNLDGVTDWVTGDWAVFIEQGATDAWEKIDNSSVLDGAGTGQTLPLWSGSGTSNTLTDSRFSQSSTANIITGPGNAGSDKTLSVVSAANTEQLYIQGTGEVVVSQNYFYVAASQGMYSNGLARFRGGITNDQTTLSLGGNGSATNLTLTSNTLATFAGDINFGDSHFIGDDADDNLLIQSSANENIIIDSADDLILDAGGNDIRFKVNSVEYGKFKNDSGDFAIFSSIQDKDILFKGNDGGSTITALQLDM</sequence>
<feature type="non-terminal residue" evidence="1">
    <location>
        <position position="296"/>
    </location>
</feature>
<proteinExistence type="predicted"/>
<comment type="caution">
    <text evidence="1">The sequence shown here is derived from an EMBL/GenBank/DDBJ whole genome shotgun (WGS) entry which is preliminary data.</text>
</comment>
<dbReference type="EMBL" id="BART01018595">
    <property type="protein sequence ID" value="GAG76077.1"/>
    <property type="molecule type" value="Genomic_DNA"/>
</dbReference>